<sequence>MTEIYKDGPLKGQASVNALISADAVKWLQHASKETGYSLERLVEISAEESALAYAKSAKLLKGGAA</sequence>
<dbReference type="Proteomes" id="UP000436911">
    <property type="component" value="Unassembled WGS sequence"/>
</dbReference>
<evidence type="ECO:0000313" key="1">
    <source>
        <dbReference type="EMBL" id="KAA3518866.1"/>
    </source>
</evidence>
<dbReference type="RefSeq" id="WP_149916895.1">
    <property type="nucleotide sequence ID" value="NZ_QUSG01000044.1"/>
</dbReference>
<dbReference type="EMBL" id="QUSG01000044">
    <property type="protein sequence ID" value="KAA3518866.1"/>
    <property type="molecule type" value="Genomic_DNA"/>
</dbReference>
<comment type="caution">
    <text evidence="1">The sequence shown here is derived from an EMBL/GenBank/DDBJ whole genome shotgun (WGS) entry which is preliminary data.</text>
</comment>
<proteinExistence type="predicted"/>
<dbReference type="AlphaFoldDB" id="A0A7J4WX19"/>
<gene>
    <name evidence="1" type="ORF">DXT89_26720</name>
</gene>
<accession>A0A7J4WX19</accession>
<evidence type="ECO:0000313" key="2">
    <source>
        <dbReference type="Proteomes" id="UP000436911"/>
    </source>
</evidence>
<name>A0A7J4WX19_AGRVI</name>
<reference evidence="1 2" key="1">
    <citation type="submission" date="2018-08" db="EMBL/GenBank/DDBJ databases">
        <title>Genome sequencing of Agrobacterium vitis strain ICMP 10754.</title>
        <authorList>
            <person name="Visnovsky S.B."/>
            <person name="Pitman A.R."/>
        </authorList>
    </citation>
    <scope>NUCLEOTIDE SEQUENCE [LARGE SCALE GENOMIC DNA]</scope>
    <source>
        <strain evidence="1 2">ICMP 10754</strain>
    </source>
</reference>
<protein>
    <submittedName>
        <fullName evidence="1">Uncharacterized protein</fullName>
    </submittedName>
</protein>
<organism evidence="1 2">
    <name type="scientific">Agrobacterium vitis</name>
    <name type="common">Rhizobium vitis</name>
    <dbReference type="NCBI Taxonomy" id="373"/>
    <lineage>
        <taxon>Bacteria</taxon>
        <taxon>Pseudomonadati</taxon>
        <taxon>Pseudomonadota</taxon>
        <taxon>Alphaproteobacteria</taxon>
        <taxon>Hyphomicrobiales</taxon>
        <taxon>Rhizobiaceae</taxon>
        <taxon>Rhizobium/Agrobacterium group</taxon>
        <taxon>Agrobacterium</taxon>
    </lineage>
</organism>